<protein>
    <submittedName>
        <fullName evidence="2">Uncharacterized protein</fullName>
    </submittedName>
</protein>
<proteinExistence type="predicted"/>
<gene>
    <name evidence="2" type="ORF">ACHAWU_001294</name>
</gene>
<sequence length="771" mass="82995">MVMVLPQDAPYDDGANIAMNHDGGGGDDVVNISPPIIVIENISSVSHVAIDGNIDPAPDADGNVDGVVVVVDSVGEAAAVIADDEASAASHLLSLSSATSATSIASTLSDGVSRPRSQQRPHQHHELPLNLRPRSVSLNLPSATLTTNNNTSTPSSRNGTPIRSMSNTSSRPRSNPRTRTPMRHVSPLLVTGRALAYGLGNAESTSTDDHGAEMATNGGGIIAHGEVNAHADTEVDAVVAVAASSNDNNSTASSSRYDAPSIRNSSRQRTSMGGGQDAIIPEEEEEELAVMVEVAVDENRNGPNVNIANVVVQEEEEVVEAEVAADPPPAPLANNNNHRPASLRHGTAHWLAQPASSTVHGSTRRSSNNPTRRRHHHDGTTTSRTLSNKQHPSHRKLRRWNNDRFVGTTSEHLHHTMMGAGDGDTIDGSDYDQYWKQHFMPNYPCTYRSEFAKLITDETKKGQRVRERFLKGEVGVRVRSSSTITTTTMTEEIMHGMISEKFQKKLGVSLPKSSSMTTSSTTTAADEAAVAIPSTILSSNNVSMGTKIFKNLSPRIQTILSRICVNEEEELNDTSTAATSTDPFFAVARQLVASFESYLISLALVGSKEEVSPTLGYPPLQSQLTYDLFTKVLSSPPKVVMRSKTRQNDELLLQRSGRKNVHAVLVPTVHFYFATDVDDYQDSTSKRGKGGVGNNDGGKKCNSAFYRILLHSVCQFHGLESTSSLLTAHGKSQSRYRSGGQREGTTKVVTVQGGWLLAPSLKVLDACMSFK</sequence>
<feature type="compositionally biased region" description="Polar residues" evidence="1">
    <location>
        <begin position="262"/>
        <end position="271"/>
    </location>
</feature>
<feature type="region of interest" description="Disordered" evidence="1">
    <location>
        <begin position="106"/>
        <end position="181"/>
    </location>
</feature>
<evidence type="ECO:0000313" key="2">
    <source>
        <dbReference type="EMBL" id="KAL3761778.1"/>
    </source>
</evidence>
<accession>A0ABD3MCX0</accession>
<feature type="region of interest" description="Disordered" evidence="1">
    <location>
        <begin position="245"/>
        <end position="276"/>
    </location>
</feature>
<dbReference type="Proteomes" id="UP001530293">
    <property type="component" value="Unassembled WGS sequence"/>
</dbReference>
<evidence type="ECO:0000313" key="3">
    <source>
        <dbReference type="Proteomes" id="UP001530293"/>
    </source>
</evidence>
<organism evidence="2 3">
    <name type="scientific">Discostella pseudostelligera</name>
    <dbReference type="NCBI Taxonomy" id="259834"/>
    <lineage>
        <taxon>Eukaryota</taxon>
        <taxon>Sar</taxon>
        <taxon>Stramenopiles</taxon>
        <taxon>Ochrophyta</taxon>
        <taxon>Bacillariophyta</taxon>
        <taxon>Coscinodiscophyceae</taxon>
        <taxon>Thalassiosirophycidae</taxon>
        <taxon>Stephanodiscales</taxon>
        <taxon>Stephanodiscaceae</taxon>
        <taxon>Discostella</taxon>
    </lineage>
</organism>
<dbReference type="AlphaFoldDB" id="A0ABD3MCX0"/>
<feature type="compositionally biased region" description="Low complexity" evidence="1">
    <location>
        <begin position="137"/>
        <end position="173"/>
    </location>
</feature>
<dbReference type="EMBL" id="JALLBG020000147">
    <property type="protein sequence ID" value="KAL3761778.1"/>
    <property type="molecule type" value="Genomic_DNA"/>
</dbReference>
<reference evidence="2 3" key="1">
    <citation type="submission" date="2024-10" db="EMBL/GenBank/DDBJ databases">
        <title>Updated reference genomes for cyclostephanoid diatoms.</title>
        <authorList>
            <person name="Roberts W.R."/>
            <person name="Alverson A.J."/>
        </authorList>
    </citation>
    <scope>NUCLEOTIDE SEQUENCE [LARGE SCALE GENOMIC DNA]</scope>
    <source>
        <strain evidence="2 3">AJA232-27</strain>
    </source>
</reference>
<evidence type="ECO:0000256" key="1">
    <source>
        <dbReference type="SAM" id="MobiDB-lite"/>
    </source>
</evidence>
<comment type="caution">
    <text evidence="2">The sequence shown here is derived from an EMBL/GenBank/DDBJ whole genome shotgun (WGS) entry which is preliminary data.</text>
</comment>
<feature type="region of interest" description="Disordered" evidence="1">
    <location>
        <begin position="321"/>
        <end position="401"/>
    </location>
</feature>
<feature type="compositionally biased region" description="Low complexity" evidence="1">
    <location>
        <begin position="245"/>
        <end position="255"/>
    </location>
</feature>
<keyword evidence="3" id="KW-1185">Reference proteome</keyword>
<name>A0ABD3MCX0_9STRA</name>